<name>A0A368G4J5_ANCCA</name>
<organism evidence="1 2">
    <name type="scientific">Ancylostoma caninum</name>
    <name type="common">Dog hookworm</name>
    <dbReference type="NCBI Taxonomy" id="29170"/>
    <lineage>
        <taxon>Eukaryota</taxon>
        <taxon>Metazoa</taxon>
        <taxon>Ecdysozoa</taxon>
        <taxon>Nematoda</taxon>
        <taxon>Chromadorea</taxon>
        <taxon>Rhabditida</taxon>
        <taxon>Rhabditina</taxon>
        <taxon>Rhabditomorpha</taxon>
        <taxon>Strongyloidea</taxon>
        <taxon>Ancylostomatidae</taxon>
        <taxon>Ancylostomatinae</taxon>
        <taxon>Ancylostoma</taxon>
    </lineage>
</organism>
<protein>
    <submittedName>
        <fullName evidence="1">Uncharacterized protein</fullName>
    </submittedName>
</protein>
<feature type="non-terminal residue" evidence="1">
    <location>
        <position position="136"/>
    </location>
</feature>
<evidence type="ECO:0000313" key="1">
    <source>
        <dbReference type="EMBL" id="RCN39363.1"/>
    </source>
</evidence>
<dbReference type="AlphaFoldDB" id="A0A368G4J5"/>
<sequence>MNWSWFPVKFSIRTGSVRRKTCFKNFVPCIINGSLYFAGRDEADESSFKGAAKCQPSVTSLNRELSTVTFTYEQLYSLFGPQTMRGLIENSKADSASIKNTQLKTDITQEEHNKLRTALETLSHVDAKTLREQHRR</sequence>
<keyword evidence="2" id="KW-1185">Reference proteome</keyword>
<dbReference type="Proteomes" id="UP000252519">
    <property type="component" value="Unassembled WGS sequence"/>
</dbReference>
<reference evidence="1 2" key="1">
    <citation type="submission" date="2014-10" db="EMBL/GenBank/DDBJ databases">
        <title>Draft genome of the hookworm Ancylostoma caninum.</title>
        <authorList>
            <person name="Mitreva M."/>
        </authorList>
    </citation>
    <scope>NUCLEOTIDE SEQUENCE [LARGE SCALE GENOMIC DNA]</scope>
    <source>
        <strain evidence="1 2">Baltimore</strain>
    </source>
</reference>
<gene>
    <name evidence="1" type="ORF">ANCCAN_14700</name>
</gene>
<evidence type="ECO:0000313" key="2">
    <source>
        <dbReference type="Proteomes" id="UP000252519"/>
    </source>
</evidence>
<comment type="caution">
    <text evidence="1">The sequence shown here is derived from an EMBL/GenBank/DDBJ whole genome shotgun (WGS) entry which is preliminary data.</text>
</comment>
<accession>A0A368G4J5</accession>
<dbReference type="EMBL" id="JOJR01000342">
    <property type="protein sequence ID" value="RCN39363.1"/>
    <property type="molecule type" value="Genomic_DNA"/>
</dbReference>
<proteinExistence type="predicted"/>
<dbReference type="OrthoDB" id="5867887at2759"/>